<proteinExistence type="predicted"/>
<reference evidence="2 3" key="1">
    <citation type="submission" date="2016-04" db="EMBL/GenBank/DDBJ databases">
        <title>Chloroflexus islandicus sp. nov., a thermophilic filamentous anoxygenic phototrophic bacterium from geyser Strokkur (Iceland).</title>
        <authorList>
            <person name="Gaisin V.A."/>
            <person name="Kalashnikov A.M."/>
            <person name="Sukhacheva M.V."/>
            <person name="Grouzdev D.S."/>
            <person name="Ivanov T.M."/>
            <person name="Kuznetsov B."/>
            <person name="Gorlenko V.M."/>
        </authorList>
    </citation>
    <scope>NUCLEOTIDE SEQUENCE [LARGE SCALE GENOMIC DNA]</scope>
    <source>
        <strain evidence="3">isl-2</strain>
    </source>
</reference>
<name>A0A178LVD6_9CHLR</name>
<dbReference type="STRING" id="1707952.A6A03_04810"/>
<organism evidence="2 3">
    <name type="scientific">Chloroflexus islandicus</name>
    <dbReference type="NCBI Taxonomy" id="1707952"/>
    <lineage>
        <taxon>Bacteria</taxon>
        <taxon>Bacillati</taxon>
        <taxon>Chloroflexota</taxon>
        <taxon>Chloroflexia</taxon>
        <taxon>Chloroflexales</taxon>
        <taxon>Chloroflexineae</taxon>
        <taxon>Chloroflexaceae</taxon>
        <taxon>Chloroflexus</taxon>
    </lineage>
</organism>
<feature type="transmembrane region" description="Helical" evidence="1">
    <location>
        <begin position="22"/>
        <end position="48"/>
    </location>
</feature>
<dbReference type="Proteomes" id="UP000078287">
    <property type="component" value="Unassembled WGS sequence"/>
</dbReference>
<dbReference type="EMBL" id="LWQS01000103">
    <property type="protein sequence ID" value="OAN38213.1"/>
    <property type="molecule type" value="Genomic_DNA"/>
</dbReference>
<keyword evidence="3" id="KW-1185">Reference proteome</keyword>
<keyword evidence="1" id="KW-0472">Membrane</keyword>
<comment type="caution">
    <text evidence="2">The sequence shown here is derived from an EMBL/GenBank/DDBJ whole genome shotgun (WGS) entry which is preliminary data.</text>
</comment>
<accession>A0A178LVD6</accession>
<protein>
    <submittedName>
        <fullName evidence="2">Uncharacterized protein</fullName>
    </submittedName>
</protein>
<gene>
    <name evidence="2" type="ORF">A6A03_04810</name>
</gene>
<keyword evidence="1" id="KW-1133">Transmembrane helix</keyword>
<evidence type="ECO:0000256" key="1">
    <source>
        <dbReference type="SAM" id="Phobius"/>
    </source>
</evidence>
<evidence type="ECO:0000313" key="2">
    <source>
        <dbReference type="EMBL" id="OAN38213.1"/>
    </source>
</evidence>
<dbReference type="AlphaFoldDB" id="A0A178LVD6"/>
<sequence>MILAVMHGLPIVLLVFIGGKQAAGFMFLIGLAVAAVSLTVIVIVAWLYDRMGYRYSFSMFNEGVMAQVGLPASTTLPVAWKAGPQPISLSNIVDAVLWKDVQYAEVDEPSRQIMLHRSGRGPFLLACTADNFDRVYAFVRSKTRR</sequence>
<keyword evidence="1" id="KW-0812">Transmembrane</keyword>
<evidence type="ECO:0000313" key="3">
    <source>
        <dbReference type="Proteomes" id="UP000078287"/>
    </source>
</evidence>